<evidence type="ECO:0000256" key="4">
    <source>
        <dbReference type="SAM" id="MobiDB-lite"/>
    </source>
</evidence>
<reference evidence="6 7" key="1">
    <citation type="submission" date="2014-06" db="EMBL/GenBank/DDBJ databases">
        <authorList>
            <person name="Swart Estienne"/>
        </authorList>
    </citation>
    <scope>NUCLEOTIDE SEQUENCE [LARGE SCALE GENOMIC DNA]</scope>
    <source>
        <strain evidence="6 7">130c</strain>
    </source>
</reference>
<proteinExistence type="inferred from homology"/>
<dbReference type="SMART" id="SM00175">
    <property type="entry name" value="RAB"/>
    <property type="match status" value="1"/>
</dbReference>
<keyword evidence="7" id="KW-1185">Reference proteome</keyword>
<protein>
    <submittedName>
        <fullName evidence="6">Ras-related protein rab-4b-like</fullName>
    </submittedName>
</protein>
<gene>
    <name evidence="6" type="primary">Contig7211.g7722</name>
    <name evidence="6" type="ORF">STYLEM_17113</name>
</gene>
<dbReference type="InterPro" id="IPR011992">
    <property type="entry name" value="EF-hand-dom_pair"/>
</dbReference>
<dbReference type="PROSITE" id="PS51421">
    <property type="entry name" value="RAS"/>
    <property type="match status" value="1"/>
</dbReference>
<evidence type="ECO:0000256" key="1">
    <source>
        <dbReference type="ARBA" id="ARBA00006270"/>
    </source>
</evidence>
<dbReference type="GO" id="GO:0003924">
    <property type="term" value="F:GTPase activity"/>
    <property type="evidence" value="ECO:0007669"/>
    <property type="project" value="InterPro"/>
</dbReference>
<evidence type="ECO:0000256" key="3">
    <source>
        <dbReference type="ARBA" id="ARBA00023134"/>
    </source>
</evidence>
<dbReference type="PRINTS" id="PR00449">
    <property type="entry name" value="RASTRNSFRMNG"/>
</dbReference>
<evidence type="ECO:0000313" key="6">
    <source>
        <dbReference type="EMBL" id="CDW87998.1"/>
    </source>
</evidence>
<dbReference type="Gene3D" id="1.10.238.10">
    <property type="entry name" value="EF-hand"/>
    <property type="match status" value="1"/>
</dbReference>
<sequence length="945" mass="109989">MEFEMKEKYDLLFKYIIIGDTSVGKSCILHQYLRNKFDSNSKHTIGVEFGIKYLKINDQIIKIQIWDTAGQERYKSITRGYFRGSLGVIIVYDITSLDSYQHVQQWLNEARQFSRQEATFIMVGNKKDNEQDRVVQMTDAAKFAQENETSALSGENVEEVFNKMTHTIIYKIESGEIPDELILLQKHNRIAVSDKQLGLKIEDLSSKGWNNYEQIIDKSQLQQLRHLGAEILSLIAAGERQLQDFRAYDIFNEIARSSQTLKSSTLTQADKEGTVAQKSKDEVVIEEKALYCFFKKQFQPEILEGDITDSEVKYLIKIIDTQNNKKLLYEDFLSFILPRTKKKFSRSILRKVKKHEKLTQKKSYDSICSIGRLLEKEIEILRLISQSIKRYQRKNKCDLQICDLFTAIDLGGHSRLTRKSRLDTDKDDELCFSDFFSGILPYFLFCQKGLKAKRAKSNADKKFLQPTANPLNDKSSNIINDINIQNSQRIPSKSLGKKLGGKIFKRGGVSKNEKENMKPEIPKREISEVNQDLQETEATLKFGTTNKQYQMPDSIEQQSNSMSRQCLRVTLLNNTFTSSKKHTQDSHNQTGPSLQFEVGLNESLKNIRDPNFFQKKSFLKSQESLQAKSVDRCHRPQTGNIRHETPSLINIETSQNKSEAGQILYKNTYEENTPYKIQEFYSPNIPNQCLNNNYDSQYSNSKFKTGQMNDVEIYKNQRTSSVRPGSILSVKQSATKNQKKQESKSPNKKQVKTKANQASQTNLAHLYKFFHECIDFDRIIEIDKQLPEIANDQMIRQKDFLILFMPRNAEFAMYLNRKSRQDFIEAEEQELLMKGISEETHLRLLKFFQDFIALESELENQRHQLQNQLTEEQIKIIFKSVDKNKKGHAIVEDYLEYFKDHYNGGMPFTNDDIHYLFKRHDRYRVGKVLEQDFIKELTPFPLNFT</sequence>
<evidence type="ECO:0000259" key="5">
    <source>
        <dbReference type="PROSITE" id="PS50222"/>
    </source>
</evidence>
<dbReference type="SMART" id="SM00173">
    <property type="entry name" value="RAS"/>
    <property type="match status" value="1"/>
</dbReference>
<dbReference type="SUPFAM" id="SSF52540">
    <property type="entry name" value="P-loop containing nucleoside triphosphate hydrolases"/>
    <property type="match status" value="1"/>
</dbReference>
<evidence type="ECO:0000313" key="7">
    <source>
        <dbReference type="Proteomes" id="UP000039865"/>
    </source>
</evidence>
<dbReference type="GO" id="GO:0005525">
    <property type="term" value="F:GTP binding"/>
    <property type="evidence" value="ECO:0007669"/>
    <property type="project" value="UniProtKB-KW"/>
</dbReference>
<dbReference type="NCBIfam" id="TIGR00231">
    <property type="entry name" value="small_GTP"/>
    <property type="match status" value="1"/>
</dbReference>
<dbReference type="SUPFAM" id="SSF47473">
    <property type="entry name" value="EF-hand"/>
    <property type="match status" value="1"/>
</dbReference>
<accession>A0A078B3C0</accession>
<dbReference type="Pfam" id="PF00071">
    <property type="entry name" value="Ras"/>
    <property type="match status" value="1"/>
</dbReference>
<dbReference type="EMBL" id="CCKQ01016120">
    <property type="protein sequence ID" value="CDW87998.1"/>
    <property type="molecule type" value="Genomic_DNA"/>
</dbReference>
<name>A0A078B3C0_STYLE</name>
<keyword evidence="3" id="KW-0342">GTP-binding</keyword>
<dbReference type="CDD" id="cd00154">
    <property type="entry name" value="Rab"/>
    <property type="match status" value="1"/>
</dbReference>
<dbReference type="SMART" id="SM00176">
    <property type="entry name" value="RAN"/>
    <property type="match status" value="1"/>
</dbReference>
<dbReference type="InterPro" id="IPR050209">
    <property type="entry name" value="Rab_GTPases_membrane_traffic"/>
</dbReference>
<dbReference type="InParanoid" id="A0A078B3C0"/>
<dbReference type="InterPro" id="IPR005225">
    <property type="entry name" value="Small_GTP-bd"/>
</dbReference>
<dbReference type="GO" id="GO:0005509">
    <property type="term" value="F:calcium ion binding"/>
    <property type="evidence" value="ECO:0007669"/>
    <property type="project" value="InterPro"/>
</dbReference>
<dbReference type="PROSITE" id="PS51419">
    <property type="entry name" value="RAB"/>
    <property type="match status" value="1"/>
</dbReference>
<dbReference type="PANTHER" id="PTHR47979">
    <property type="entry name" value="DRAB11-RELATED"/>
    <property type="match status" value="1"/>
</dbReference>
<evidence type="ECO:0000256" key="2">
    <source>
        <dbReference type="ARBA" id="ARBA00022741"/>
    </source>
</evidence>
<keyword evidence="2" id="KW-0547">Nucleotide-binding</keyword>
<dbReference type="PROSITE" id="PS50222">
    <property type="entry name" value="EF_HAND_2"/>
    <property type="match status" value="1"/>
</dbReference>
<dbReference type="InterPro" id="IPR001806">
    <property type="entry name" value="Small_GTPase"/>
</dbReference>
<dbReference type="Gene3D" id="3.40.50.300">
    <property type="entry name" value="P-loop containing nucleotide triphosphate hydrolases"/>
    <property type="match status" value="1"/>
</dbReference>
<dbReference type="SMART" id="SM00174">
    <property type="entry name" value="RHO"/>
    <property type="match status" value="1"/>
</dbReference>
<feature type="region of interest" description="Disordered" evidence="4">
    <location>
        <begin position="732"/>
        <end position="756"/>
    </location>
</feature>
<dbReference type="FunFam" id="3.40.50.300:FF:001072">
    <property type="entry name" value="Rab family GTPase"/>
    <property type="match status" value="1"/>
</dbReference>
<dbReference type="InterPro" id="IPR002048">
    <property type="entry name" value="EF_hand_dom"/>
</dbReference>
<feature type="domain" description="EF-hand" evidence="5">
    <location>
        <begin position="869"/>
        <end position="904"/>
    </location>
</feature>
<dbReference type="AlphaFoldDB" id="A0A078B3C0"/>
<dbReference type="InterPro" id="IPR027417">
    <property type="entry name" value="P-loop_NTPase"/>
</dbReference>
<organism evidence="6 7">
    <name type="scientific">Stylonychia lemnae</name>
    <name type="common">Ciliate</name>
    <dbReference type="NCBI Taxonomy" id="5949"/>
    <lineage>
        <taxon>Eukaryota</taxon>
        <taxon>Sar</taxon>
        <taxon>Alveolata</taxon>
        <taxon>Ciliophora</taxon>
        <taxon>Intramacronucleata</taxon>
        <taxon>Spirotrichea</taxon>
        <taxon>Stichotrichia</taxon>
        <taxon>Sporadotrichida</taxon>
        <taxon>Oxytrichidae</taxon>
        <taxon>Stylonychinae</taxon>
        <taxon>Stylonychia</taxon>
    </lineage>
</organism>
<dbReference type="Proteomes" id="UP000039865">
    <property type="component" value="Unassembled WGS sequence"/>
</dbReference>
<comment type="similarity">
    <text evidence="1">Belongs to the small GTPase superfamily. Rab family.</text>
</comment>